<protein>
    <submittedName>
        <fullName evidence="1">Uncharacterized protein</fullName>
    </submittedName>
</protein>
<sequence>MNKTAHRRLDTCFEEAARKNSKRTAVLYDDGDGSRSLTYLQVSQLASEVAAEILLNGAPPETVPCLCRKSLYTVPAILGILKASCSFAFLDVENSGESLQALQEFIPVSLLLADELLYSQSPLSKSGSWEVLGRVLNETHVLAKCLGTVTDTKASERAADPEMAYTMWTSGSTGDPKTVQVPHSCIVPNVLHLRKVFNITPEDVICGTCPFTFDPIVIQVFLALTSGATLLLPSDVIGETPSEIVKLVTAHKVSFLQATPSFFFSIRADLLKKSLLSQDTSLRILALGGEECPPVGVLKRWKGNGNATQLFNLYGITEVSCWATCQKIDLGTNGAVPLGNPLAGTVLELRKDSGEIIEEGEGTLFVGGTNRRCLVGNETWQDVDPLLLRDSGDRVKKCGNAFTFLDRNDSSFQYNGRKVRGNNVTAILLRSPSVETCRTHFSKGERMLYIFATLSPGCVAEDALPSLTKSIETECLCPFEIVAFSSSPLTRHGKLDLKALLKTTSEKMNHAAAYNRLLSTLWKEYLQNLYFSLEATTRNWFKNHEASLTSWDICVAELKADLYKPTLTTAGGGSASNADSGTQ</sequence>
<proteinExistence type="predicted"/>
<reference evidence="1 2" key="1">
    <citation type="journal article" date="2020" name="Cell">
        <title>Large-Scale Comparative Analyses of Tick Genomes Elucidate Their Genetic Diversity and Vector Capacities.</title>
        <authorList>
            <consortium name="Tick Genome and Microbiome Consortium (TIGMIC)"/>
            <person name="Jia N."/>
            <person name="Wang J."/>
            <person name="Shi W."/>
            <person name="Du L."/>
            <person name="Sun Y."/>
            <person name="Zhan W."/>
            <person name="Jiang J.F."/>
            <person name="Wang Q."/>
            <person name="Zhang B."/>
            <person name="Ji P."/>
            <person name="Bell-Sakyi L."/>
            <person name="Cui X.M."/>
            <person name="Yuan T.T."/>
            <person name="Jiang B.G."/>
            <person name="Yang W.F."/>
            <person name="Lam T.T."/>
            <person name="Chang Q.C."/>
            <person name="Ding S.J."/>
            <person name="Wang X.J."/>
            <person name="Zhu J.G."/>
            <person name="Ruan X.D."/>
            <person name="Zhao L."/>
            <person name="Wei J.T."/>
            <person name="Ye R.Z."/>
            <person name="Que T.C."/>
            <person name="Du C.H."/>
            <person name="Zhou Y.H."/>
            <person name="Cheng J.X."/>
            <person name="Dai P.F."/>
            <person name="Guo W.B."/>
            <person name="Han X.H."/>
            <person name="Huang E.J."/>
            <person name="Li L.F."/>
            <person name="Wei W."/>
            <person name="Gao Y.C."/>
            <person name="Liu J.Z."/>
            <person name="Shao H.Z."/>
            <person name="Wang X."/>
            <person name="Wang C.C."/>
            <person name="Yang T.C."/>
            <person name="Huo Q.B."/>
            <person name="Li W."/>
            <person name="Chen H.Y."/>
            <person name="Chen S.E."/>
            <person name="Zhou L.G."/>
            <person name="Ni X.B."/>
            <person name="Tian J.H."/>
            <person name="Sheng Y."/>
            <person name="Liu T."/>
            <person name="Pan Y.S."/>
            <person name="Xia L.Y."/>
            <person name="Li J."/>
            <person name="Zhao F."/>
            <person name="Cao W.C."/>
        </authorList>
    </citation>
    <scope>NUCLEOTIDE SEQUENCE [LARGE SCALE GENOMIC DNA]</scope>
    <source>
        <strain evidence="1">Iper-2018</strain>
    </source>
</reference>
<keyword evidence="2" id="KW-1185">Reference proteome</keyword>
<name>A0AC60QM90_IXOPE</name>
<dbReference type="EMBL" id="JABSTQ010006929">
    <property type="protein sequence ID" value="KAG0436476.1"/>
    <property type="molecule type" value="Genomic_DNA"/>
</dbReference>
<organism evidence="1 2">
    <name type="scientific">Ixodes persulcatus</name>
    <name type="common">Taiga tick</name>
    <dbReference type="NCBI Taxonomy" id="34615"/>
    <lineage>
        <taxon>Eukaryota</taxon>
        <taxon>Metazoa</taxon>
        <taxon>Ecdysozoa</taxon>
        <taxon>Arthropoda</taxon>
        <taxon>Chelicerata</taxon>
        <taxon>Arachnida</taxon>
        <taxon>Acari</taxon>
        <taxon>Parasitiformes</taxon>
        <taxon>Ixodida</taxon>
        <taxon>Ixodoidea</taxon>
        <taxon>Ixodidae</taxon>
        <taxon>Ixodinae</taxon>
        <taxon>Ixodes</taxon>
    </lineage>
</organism>
<accession>A0AC60QM90</accession>
<gene>
    <name evidence="1" type="ORF">HPB47_017926</name>
</gene>
<evidence type="ECO:0000313" key="1">
    <source>
        <dbReference type="EMBL" id="KAG0436476.1"/>
    </source>
</evidence>
<dbReference type="Proteomes" id="UP000805193">
    <property type="component" value="Unassembled WGS sequence"/>
</dbReference>
<comment type="caution">
    <text evidence="1">The sequence shown here is derived from an EMBL/GenBank/DDBJ whole genome shotgun (WGS) entry which is preliminary data.</text>
</comment>
<evidence type="ECO:0000313" key="2">
    <source>
        <dbReference type="Proteomes" id="UP000805193"/>
    </source>
</evidence>